<accession>A0AA88DNA4</accession>
<keyword evidence="2" id="KW-1185">Reference proteome</keyword>
<reference evidence="1" key="1">
    <citation type="submission" date="2023-07" db="EMBL/GenBank/DDBJ databases">
        <title>draft genome sequence of fig (Ficus carica).</title>
        <authorList>
            <person name="Takahashi T."/>
            <person name="Nishimura K."/>
        </authorList>
    </citation>
    <scope>NUCLEOTIDE SEQUENCE</scope>
</reference>
<dbReference type="AlphaFoldDB" id="A0AA88DNA4"/>
<protein>
    <submittedName>
        <fullName evidence="1">Uncharacterized protein</fullName>
    </submittedName>
</protein>
<name>A0AA88DNA4_FICCA</name>
<evidence type="ECO:0000313" key="2">
    <source>
        <dbReference type="Proteomes" id="UP001187192"/>
    </source>
</evidence>
<dbReference type="EMBL" id="BTGU01000078">
    <property type="protein sequence ID" value="GMN58486.1"/>
    <property type="molecule type" value="Genomic_DNA"/>
</dbReference>
<organism evidence="1 2">
    <name type="scientific">Ficus carica</name>
    <name type="common">Common fig</name>
    <dbReference type="NCBI Taxonomy" id="3494"/>
    <lineage>
        <taxon>Eukaryota</taxon>
        <taxon>Viridiplantae</taxon>
        <taxon>Streptophyta</taxon>
        <taxon>Embryophyta</taxon>
        <taxon>Tracheophyta</taxon>
        <taxon>Spermatophyta</taxon>
        <taxon>Magnoliopsida</taxon>
        <taxon>eudicotyledons</taxon>
        <taxon>Gunneridae</taxon>
        <taxon>Pentapetalae</taxon>
        <taxon>rosids</taxon>
        <taxon>fabids</taxon>
        <taxon>Rosales</taxon>
        <taxon>Moraceae</taxon>
        <taxon>Ficeae</taxon>
        <taxon>Ficus</taxon>
    </lineage>
</organism>
<sequence length="84" mass="8779">MGAPRNDGDTGVVSAVDTSMLKRFSWVRVLGATWPGRLPRVPDGVPWASPVKGKQCPLEWLAAGGDLTGDRSRWVASAAGGSST</sequence>
<comment type="caution">
    <text evidence="1">The sequence shown here is derived from an EMBL/GenBank/DDBJ whole genome shotgun (WGS) entry which is preliminary data.</text>
</comment>
<gene>
    <name evidence="1" type="ORF">TIFTF001_027580</name>
</gene>
<dbReference type="Proteomes" id="UP001187192">
    <property type="component" value="Unassembled WGS sequence"/>
</dbReference>
<evidence type="ECO:0000313" key="1">
    <source>
        <dbReference type="EMBL" id="GMN58486.1"/>
    </source>
</evidence>
<proteinExistence type="predicted"/>